<evidence type="ECO:0000256" key="7">
    <source>
        <dbReference type="ARBA" id="ARBA00093657"/>
    </source>
</evidence>
<accession>A0A1Y2J0R9</accession>
<feature type="compositionally biased region" description="Pro residues" evidence="8">
    <location>
        <begin position="1"/>
        <end position="12"/>
    </location>
</feature>
<evidence type="ECO:0000256" key="3">
    <source>
        <dbReference type="ARBA" id="ARBA00023015"/>
    </source>
</evidence>
<dbReference type="AlphaFoldDB" id="A0A1Y2J0R9"/>
<feature type="region of interest" description="Disordered" evidence="8">
    <location>
        <begin position="138"/>
        <end position="256"/>
    </location>
</feature>
<dbReference type="SUPFAM" id="SSF47113">
    <property type="entry name" value="Histone-fold"/>
    <property type="match status" value="1"/>
</dbReference>
<evidence type="ECO:0000313" key="11">
    <source>
        <dbReference type="Proteomes" id="UP000193067"/>
    </source>
</evidence>
<evidence type="ECO:0000256" key="5">
    <source>
        <dbReference type="ARBA" id="ARBA00023242"/>
    </source>
</evidence>
<feature type="compositionally biased region" description="Low complexity" evidence="8">
    <location>
        <begin position="139"/>
        <end position="167"/>
    </location>
</feature>
<dbReference type="InterPro" id="IPR037794">
    <property type="entry name" value="TAF12"/>
</dbReference>
<gene>
    <name evidence="10" type="ORF">PYCCODRAFT_1431107</name>
</gene>
<evidence type="ECO:0000256" key="6">
    <source>
        <dbReference type="ARBA" id="ARBA00075089"/>
    </source>
</evidence>
<dbReference type="Pfam" id="PF03847">
    <property type="entry name" value="TFIID_20kDa"/>
    <property type="match status" value="1"/>
</dbReference>
<dbReference type="CDD" id="cd07981">
    <property type="entry name" value="HFD_TAF12"/>
    <property type="match status" value="1"/>
</dbReference>
<feature type="compositionally biased region" description="Polar residues" evidence="8">
    <location>
        <begin position="175"/>
        <end position="209"/>
    </location>
</feature>
<dbReference type="GO" id="GO:0046982">
    <property type="term" value="F:protein heterodimerization activity"/>
    <property type="evidence" value="ECO:0007669"/>
    <property type="project" value="InterPro"/>
</dbReference>
<dbReference type="InterPro" id="IPR003228">
    <property type="entry name" value="TFIID_TAF12_dom"/>
</dbReference>
<keyword evidence="5" id="KW-0539">Nucleus</keyword>
<evidence type="ECO:0000256" key="1">
    <source>
        <dbReference type="ARBA" id="ARBA00004123"/>
    </source>
</evidence>
<dbReference type="Proteomes" id="UP000193067">
    <property type="component" value="Unassembled WGS sequence"/>
</dbReference>
<feature type="region of interest" description="Disordered" evidence="8">
    <location>
        <begin position="1"/>
        <end position="78"/>
    </location>
</feature>
<protein>
    <recommendedName>
        <fullName evidence="6">TBP-associated factor 12</fullName>
    </recommendedName>
    <alternativeName>
        <fullName evidence="7">Transcription initiation factor TFIID subunit 12</fullName>
    </alternativeName>
</protein>
<dbReference type="InterPro" id="IPR009072">
    <property type="entry name" value="Histone-fold"/>
</dbReference>
<evidence type="ECO:0000256" key="4">
    <source>
        <dbReference type="ARBA" id="ARBA00023163"/>
    </source>
</evidence>
<dbReference type="EMBL" id="KZ084089">
    <property type="protein sequence ID" value="OSD06917.1"/>
    <property type="molecule type" value="Genomic_DNA"/>
</dbReference>
<dbReference type="PANTHER" id="PTHR12264">
    <property type="entry name" value="TRANSCRIPTION INITIATION FACTOR TFIID SUBUNIT 12"/>
    <property type="match status" value="1"/>
</dbReference>
<dbReference type="GO" id="GO:0005669">
    <property type="term" value="C:transcription factor TFIID complex"/>
    <property type="evidence" value="ECO:0007669"/>
    <property type="project" value="InterPro"/>
</dbReference>
<sequence length="377" mass="40822">MSSIPPTQPQPQQPQMQQQQQQQQQQAPQAVPHAQAAVQPMHTQQHQPQAQMTQPQQAQPQQVQQTQQQQQQSSQAQPNIIAALGNAFKSQTGDPLSGEHIAQLLIANMSQLGELAKQGKLTQQQIVQLKQYADKHKAAAAGSSSSSSATQPQQQQQQAVNVQANPAFKHASPSPFLSATPTVPAPISQTLSTTPQGPVQWQPAQQGRPSLTGGIPSGRVAGAPPQVVKPQEDTVLNLDDNRSRRKSTPGDQSMRRSIQDLVSSIDPNVKIEPEVEDLLLDIADEFIDSVTNFGCRLAKHRGSDTLDVKDLQLHLERNHNIRIPGFASDEARISLSQAAIAPAAGTAAKKGAQSTQMTLRSHRLSQVQFAKKEAKLM</sequence>
<dbReference type="PANTHER" id="PTHR12264:SF21">
    <property type="entry name" value="TRANSCRIPTION INITIATION FACTOR TFIID SUBUNIT 12"/>
    <property type="match status" value="1"/>
</dbReference>
<dbReference type="GO" id="GO:0003677">
    <property type="term" value="F:DNA binding"/>
    <property type="evidence" value="ECO:0007669"/>
    <property type="project" value="TreeGrafter"/>
</dbReference>
<dbReference type="GO" id="GO:0000124">
    <property type="term" value="C:SAGA complex"/>
    <property type="evidence" value="ECO:0007669"/>
    <property type="project" value="InterPro"/>
</dbReference>
<reference evidence="10 11" key="1">
    <citation type="journal article" date="2015" name="Biotechnol. Biofuels">
        <title>Enhanced degradation of softwood versus hardwood by the white-rot fungus Pycnoporus coccineus.</title>
        <authorList>
            <person name="Couturier M."/>
            <person name="Navarro D."/>
            <person name="Chevret D."/>
            <person name="Henrissat B."/>
            <person name="Piumi F."/>
            <person name="Ruiz-Duenas F.J."/>
            <person name="Martinez A.T."/>
            <person name="Grigoriev I.V."/>
            <person name="Riley R."/>
            <person name="Lipzen A."/>
            <person name="Berrin J.G."/>
            <person name="Master E.R."/>
            <person name="Rosso M.N."/>
        </authorList>
    </citation>
    <scope>NUCLEOTIDE SEQUENCE [LARGE SCALE GENOMIC DNA]</scope>
    <source>
        <strain evidence="10 11">BRFM310</strain>
    </source>
</reference>
<feature type="compositionally biased region" description="Low complexity" evidence="8">
    <location>
        <begin position="13"/>
        <end position="78"/>
    </location>
</feature>
<keyword evidence="4" id="KW-0804">Transcription</keyword>
<feature type="domain" description="Transcription initiation factor TFIID subunit 12" evidence="9">
    <location>
        <begin position="255"/>
        <end position="321"/>
    </location>
</feature>
<name>A0A1Y2J0R9_TRAC3</name>
<evidence type="ECO:0000259" key="9">
    <source>
        <dbReference type="Pfam" id="PF03847"/>
    </source>
</evidence>
<proteinExistence type="inferred from homology"/>
<dbReference type="FunFam" id="1.10.20.10:FF:000011">
    <property type="entry name" value="Transcription initiation factor TFIID subunit 12"/>
    <property type="match status" value="1"/>
</dbReference>
<evidence type="ECO:0000313" key="10">
    <source>
        <dbReference type="EMBL" id="OSD06917.1"/>
    </source>
</evidence>
<evidence type="ECO:0000256" key="8">
    <source>
        <dbReference type="SAM" id="MobiDB-lite"/>
    </source>
</evidence>
<keyword evidence="11" id="KW-1185">Reference proteome</keyword>
<comment type="similarity">
    <text evidence="2">Belongs to the TAF12 family.</text>
</comment>
<dbReference type="STRING" id="1353009.A0A1Y2J0R9"/>
<dbReference type="GO" id="GO:0017025">
    <property type="term" value="F:TBP-class protein binding"/>
    <property type="evidence" value="ECO:0007669"/>
    <property type="project" value="TreeGrafter"/>
</dbReference>
<keyword evidence="3" id="KW-0805">Transcription regulation</keyword>
<evidence type="ECO:0000256" key="2">
    <source>
        <dbReference type="ARBA" id="ARBA00007530"/>
    </source>
</evidence>
<dbReference type="OrthoDB" id="2193432at2759"/>
<organism evidence="10 11">
    <name type="scientific">Trametes coccinea (strain BRFM310)</name>
    <name type="common">Pycnoporus coccineus</name>
    <dbReference type="NCBI Taxonomy" id="1353009"/>
    <lineage>
        <taxon>Eukaryota</taxon>
        <taxon>Fungi</taxon>
        <taxon>Dikarya</taxon>
        <taxon>Basidiomycota</taxon>
        <taxon>Agaricomycotina</taxon>
        <taxon>Agaricomycetes</taxon>
        <taxon>Polyporales</taxon>
        <taxon>Polyporaceae</taxon>
        <taxon>Trametes</taxon>
    </lineage>
</organism>
<dbReference type="GO" id="GO:0051123">
    <property type="term" value="P:RNA polymerase II preinitiation complex assembly"/>
    <property type="evidence" value="ECO:0007669"/>
    <property type="project" value="TreeGrafter"/>
</dbReference>
<comment type="subcellular location">
    <subcellularLocation>
        <location evidence="1">Nucleus</location>
    </subcellularLocation>
</comment>
<dbReference type="Gene3D" id="1.10.20.10">
    <property type="entry name" value="Histone, subunit A"/>
    <property type="match status" value="1"/>
</dbReference>